<evidence type="ECO:0000256" key="2">
    <source>
        <dbReference type="ARBA" id="ARBA00022448"/>
    </source>
</evidence>
<evidence type="ECO:0000256" key="12">
    <source>
        <dbReference type="SAM" id="MobiDB-lite"/>
    </source>
</evidence>
<dbReference type="InterPro" id="IPR018422">
    <property type="entry name" value="Cation/H_exchanger_CPA1"/>
</dbReference>
<evidence type="ECO:0000256" key="14">
    <source>
        <dbReference type="SAM" id="SignalP"/>
    </source>
</evidence>
<feature type="transmembrane region" description="Helical" evidence="13">
    <location>
        <begin position="163"/>
        <end position="182"/>
    </location>
</feature>
<keyword evidence="17" id="KW-1185">Reference proteome</keyword>
<feature type="transmembrane region" description="Helical" evidence="13">
    <location>
        <begin position="290"/>
        <end position="310"/>
    </location>
</feature>
<keyword evidence="9 13" id="KW-0472">Membrane</keyword>
<evidence type="ECO:0000256" key="9">
    <source>
        <dbReference type="ARBA" id="ARBA00023136"/>
    </source>
</evidence>
<dbReference type="PRINTS" id="PR01084">
    <property type="entry name" value="NAHEXCHNGR"/>
</dbReference>
<protein>
    <recommendedName>
        <fullName evidence="11">Sodium/hydrogen exchanger</fullName>
    </recommendedName>
</protein>
<feature type="transmembrane region" description="Helical" evidence="13">
    <location>
        <begin position="322"/>
        <end position="344"/>
    </location>
</feature>
<evidence type="ECO:0000256" key="5">
    <source>
        <dbReference type="ARBA" id="ARBA00022989"/>
    </source>
</evidence>
<reference evidence="16 17" key="1">
    <citation type="submission" date="2010-05" db="EMBL/GenBank/DDBJ databases">
        <title>The Genome Sequence of Thecamonas trahens ATCC 50062.</title>
        <authorList>
            <consortium name="The Broad Institute Genome Sequencing Platform"/>
            <person name="Russ C."/>
            <person name="Cuomo C."/>
            <person name="Shea T."/>
            <person name="Young S.K."/>
            <person name="Zeng Q."/>
            <person name="Koehrsen M."/>
            <person name="Haas B."/>
            <person name="Borodovsky M."/>
            <person name="Guigo R."/>
            <person name="Alvarado L."/>
            <person name="Berlin A."/>
            <person name="Bochicchio J."/>
            <person name="Borenstein D."/>
            <person name="Chapman S."/>
            <person name="Chen Z."/>
            <person name="Freedman E."/>
            <person name="Gellesch M."/>
            <person name="Goldberg J."/>
            <person name="Griggs A."/>
            <person name="Gujja S."/>
            <person name="Heilman E."/>
            <person name="Heiman D."/>
            <person name="Hepburn T."/>
            <person name="Howarth C."/>
            <person name="Jen D."/>
            <person name="Larson L."/>
            <person name="Mehta T."/>
            <person name="Park D."/>
            <person name="Pearson M."/>
            <person name="Roberts A."/>
            <person name="Saif S."/>
            <person name="Shenoy N."/>
            <person name="Sisk P."/>
            <person name="Stolte C."/>
            <person name="Sykes S."/>
            <person name="Thomson T."/>
            <person name="Walk T."/>
            <person name="White J."/>
            <person name="Yandava C."/>
            <person name="Burger G."/>
            <person name="Gray M.W."/>
            <person name="Holland P.W.H."/>
            <person name="King N."/>
            <person name="Lang F.B.F."/>
            <person name="Roger A.J."/>
            <person name="Ruiz-Trillo I."/>
            <person name="Lander E."/>
            <person name="Nusbaum C."/>
        </authorList>
    </citation>
    <scope>NUCLEOTIDE SEQUENCE [LARGE SCALE GENOMIC DNA]</scope>
    <source>
        <strain evidence="16 17">ATCC 50062</strain>
    </source>
</reference>
<feature type="domain" description="Cation/H+ exchanger transmembrane" evidence="15">
    <location>
        <begin position="53"/>
        <end position="440"/>
    </location>
</feature>
<feature type="transmembrane region" description="Helical" evidence="13">
    <location>
        <begin position="414"/>
        <end position="439"/>
    </location>
</feature>
<evidence type="ECO:0000256" key="11">
    <source>
        <dbReference type="RuleBase" id="RU003722"/>
    </source>
</evidence>
<evidence type="ECO:0000256" key="4">
    <source>
        <dbReference type="ARBA" id="ARBA00022692"/>
    </source>
</evidence>
<keyword evidence="8 11" id="KW-0406">Ion transport</keyword>
<evidence type="ECO:0000313" key="16">
    <source>
        <dbReference type="EMBL" id="KNC47533.1"/>
    </source>
</evidence>
<keyword evidence="2 11" id="KW-0813">Transport</keyword>
<keyword evidence="10 11" id="KW-0739">Sodium transport</keyword>
<evidence type="ECO:0000256" key="6">
    <source>
        <dbReference type="ARBA" id="ARBA00023034"/>
    </source>
</evidence>
<dbReference type="Pfam" id="PF00999">
    <property type="entry name" value="Na_H_Exchanger"/>
    <property type="match status" value="1"/>
</dbReference>
<dbReference type="InterPro" id="IPR006153">
    <property type="entry name" value="Cation/H_exchanger_TM"/>
</dbReference>
<feature type="transmembrane region" description="Helical" evidence="13">
    <location>
        <begin position="69"/>
        <end position="86"/>
    </location>
</feature>
<dbReference type="eggNOG" id="KOG1965">
    <property type="taxonomic scope" value="Eukaryota"/>
</dbReference>
<keyword evidence="3 11" id="KW-0050">Antiport</keyword>
<organism evidence="16 17">
    <name type="scientific">Thecamonas trahens ATCC 50062</name>
    <dbReference type="NCBI Taxonomy" id="461836"/>
    <lineage>
        <taxon>Eukaryota</taxon>
        <taxon>Apusozoa</taxon>
        <taxon>Apusomonadida</taxon>
        <taxon>Apusomonadidae</taxon>
        <taxon>Thecamonas</taxon>
    </lineage>
</organism>
<evidence type="ECO:0000256" key="7">
    <source>
        <dbReference type="ARBA" id="ARBA00023053"/>
    </source>
</evidence>
<keyword evidence="4 11" id="KW-0812">Transmembrane</keyword>
<dbReference type="GeneID" id="25562226"/>
<feature type="region of interest" description="Disordered" evidence="12">
    <location>
        <begin position="469"/>
        <end position="488"/>
    </location>
</feature>
<dbReference type="Gene3D" id="6.10.140.1330">
    <property type="match status" value="1"/>
</dbReference>
<dbReference type="OrthoDB" id="196264at2759"/>
<keyword evidence="5 13" id="KW-1133">Transmembrane helix</keyword>
<dbReference type="Proteomes" id="UP000054408">
    <property type="component" value="Unassembled WGS sequence"/>
</dbReference>
<dbReference type="GO" id="GO:0015385">
    <property type="term" value="F:sodium:proton antiporter activity"/>
    <property type="evidence" value="ECO:0007669"/>
    <property type="project" value="InterPro"/>
</dbReference>
<feature type="transmembrane region" description="Helical" evidence="13">
    <location>
        <begin position="39"/>
        <end position="57"/>
    </location>
</feature>
<feature type="transmembrane region" description="Helical" evidence="13">
    <location>
        <begin position="350"/>
        <end position="369"/>
    </location>
</feature>
<evidence type="ECO:0000256" key="8">
    <source>
        <dbReference type="ARBA" id="ARBA00023065"/>
    </source>
</evidence>
<feature type="transmembrane region" description="Helical" evidence="13">
    <location>
        <begin position="127"/>
        <end position="157"/>
    </location>
</feature>
<evidence type="ECO:0000256" key="10">
    <source>
        <dbReference type="ARBA" id="ARBA00023201"/>
    </source>
</evidence>
<feature type="signal peptide" evidence="14">
    <location>
        <begin position="1"/>
        <end position="18"/>
    </location>
</feature>
<accession>A0A0L0D896</accession>
<dbReference type="GO" id="GO:0098719">
    <property type="term" value="P:sodium ion import across plasma membrane"/>
    <property type="evidence" value="ECO:0007669"/>
    <property type="project" value="TreeGrafter"/>
</dbReference>
<evidence type="ECO:0000256" key="13">
    <source>
        <dbReference type="SAM" id="Phobius"/>
    </source>
</evidence>
<name>A0A0L0D896_THETB</name>
<feature type="transmembrane region" description="Helical" evidence="13">
    <location>
        <begin position="233"/>
        <end position="256"/>
    </location>
</feature>
<dbReference type="AlphaFoldDB" id="A0A0L0D896"/>
<dbReference type="OMA" id="NNCCEYL"/>
<dbReference type="GO" id="GO:0005886">
    <property type="term" value="C:plasma membrane"/>
    <property type="evidence" value="ECO:0007669"/>
    <property type="project" value="TreeGrafter"/>
</dbReference>
<dbReference type="STRING" id="461836.A0A0L0D896"/>
<sequence length="602" mass="65969">MSALRWLCMLAAAGAILAHVTNAACAPDDEECEERESWGLLIILGFLFVAIWTTYGLVSRHLHYLPESIAVIIFGAIIGIIIRLSSSSNDIVNFEPDTFFLFLLPPIIFESGYSLHKGNFFRNIGSILTFAIAGTLISTLLFGLFLFMLGYIGWVYYLPLSDALVYGALISAVDPVATLAVFQALDVDPTLSMLVFGESVLNDAVAIVLYHSILDMVQPDAAFTLWTAMGAMARFLFVSLGSVTIGVGVALVSAVLFKYTDIRRYQSLELSLVFVFCWLPYLMAEGLRLSGIMAILFAGIVMAHYTYFNLSPTTQITTQKVFRAVAWLAETCIFGYLGIAVFSFDHYLHFGLIFWSIVLILVGRAANIFPLSSLVNARRAIQITPKHQVIMWFSGLRGAIAFALALKLPLASRTILVTTTLVIVLFTILVLGGGTLPLLKLMRMQTTGGYVSMSKTEELDPTVSINDAEEDASANSASSPHRSRTIHAEPGSLDLSRSWFERIDDKYLKPFFRDIYSRRAARQAQIELEEMTQTWYSNLKDTLAPTDAADGHLAAFSAYSLTDDEADDDLEPVDSDIAALLPSARHSSTAGGVGRGPSSDAL</sequence>
<dbReference type="GO" id="GO:0000139">
    <property type="term" value="C:Golgi membrane"/>
    <property type="evidence" value="ECO:0007669"/>
    <property type="project" value="UniProtKB-SubCell"/>
</dbReference>
<evidence type="ECO:0000256" key="3">
    <source>
        <dbReference type="ARBA" id="ARBA00022449"/>
    </source>
</evidence>
<evidence type="ECO:0000256" key="1">
    <source>
        <dbReference type="ARBA" id="ARBA00004653"/>
    </source>
</evidence>
<comment type="subcellular location">
    <subcellularLocation>
        <location evidence="1">Golgi apparatus membrane</location>
        <topology evidence="1">Multi-pass membrane protein</topology>
    </subcellularLocation>
</comment>
<evidence type="ECO:0000313" key="17">
    <source>
        <dbReference type="Proteomes" id="UP000054408"/>
    </source>
</evidence>
<dbReference type="InterPro" id="IPR004709">
    <property type="entry name" value="NaH_exchanger"/>
</dbReference>
<comment type="similarity">
    <text evidence="11">Belongs to the monovalent cation:proton antiporter 1 (CPA1) transporter (TC 2.A.36) family.</text>
</comment>
<dbReference type="RefSeq" id="XP_013759465.1">
    <property type="nucleotide sequence ID" value="XM_013904011.1"/>
</dbReference>
<dbReference type="NCBIfam" id="TIGR00840">
    <property type="entry name" value="b_cpa1"/>
    <property type="match status" value="1"/>
</dbReference>
<keyword evidence="6" id="KW-0333">Golgi apparatus</keyword>
<proteinExistence type="inferred from homology"/>
<dbReference type="GO" id="GO:0051453">
    <property type="term" value="P:regulation of intracellular pH"/>
    <property type="evidence" value="ECO:0007669"/>
    <property type="project" value="TreeGrafter"/>
</dbReference>
<evidence type="ECO:0000259" key="15">
    <source>
        <dbReference type="Pfam" id="PF00999"/>
    </source>
</evidence>
<feature type="transmembrane region" description="Helical" evidence="13">
    <location>
        <begin position="98"/>
        <end position="115"/>
    </location>
</feature>
<gene>
    <name evidence="16" type="ORF">AMSG_02555</name>
</gene>
<dbReference type="PANTHER" id="PTHR10110:SF191">
    <property type="entry name" value="SODIUM_HYDROGEN EXCHANGER 8"/>
    <property type="match status" value="1"/>
</dbReference>
<dbReference type="PANTHER" id="PTHR10110">
    <property type="entry name" value="SODIUM/HYDROGEN EXCHANGER"/>
    <property type="match status" value="1"/>
</dbReference>
<keyword evidence="14" id="KW-0732">Signal</keyword>
<feature type="transmembrane region" description="Helical" evidence="13">
    <location>
        <begin position="194"/>
        <end position="213"/>
    </location>
</feature>
<feature type="transmembrane region" description="Helical" evidence="13">
    <location>
        <begin position="389"/>
        <end position="408"/>
    </location>
</feature>
<feature type="chain" id="PRO_5005537288" description="Sodium/hydrogen exchanger" evidence="14">
    <location>
        <begin position="19"/>
        <end position="602"/>
    </location>
</feature>
<dbReference type="EMBL" id="GL349447">
    <property type="protein sequence ID" value="KNC47533.1"/>
    <property type="molecule type" value="Genomic_DNA"/>
</dbReference>
<dbReference type="GO" id="GO:0015386">
    <property type="term" value="F:potassium:proton antiporter activity"/>
    <property type="evidence" value="ECO:0007669"/>
    <property type="project" value="TreeGrafter"/>
</dbReference>
<keyword evidence="7" id="KW-0915">Sodium</keyword>